<dbReference type="InterPro" id="IPR048347">
    <property type="entry name" value="Sarcoglycan_C"/>
</dbReference>
<dbReference type="InterPro" id="IPR048346">
    <property type="entry name" value="Sarcoglycan_N"/>
</dbReference>
<dbReference type="SUPFAM" id="SSF49313">
    <property type="entry name" value="Cadherin-like"/>
    <property type="match status" value="1"/>
</dbReference>
<dbReference type="InterPro" id="IPR008908">
    <property type="entry name" value="Sarcoglycan_alpha/epsilon"/>
</dbReference>
<evidence type="ECO:0000256" key="1">
    <source>
        <dbReference type="ARBA" id="ARBA00004370"/>
    </source>
</evidence>
<dbReference type="AlphaFoldDB" id="A0AAW1ZUP4"/>
<keyword evidence="3" id="KW-1133">Transmembrane helix</keyword>
<comment type="caution">
    <text evidence="6">The sequence shown here is derived from an EMBL/GenBank/DDBJ whole genome shotgun (WGS) entry which is preliminary data.</text>
</comment>
<dbReference type="GO" id="GO:0016012">
    <property type="term" value="C:sarcoglycan complex"/>
    <property type="evidence" value="ECO:0007669"/>
    <property type="project" value="InterPro"/>
</dbReference>
<comment type="subcellular location">
    <subcellularLocation>
        <location evidence="1">Membrane</location>
    </subcellularLocation>
</comment>
<reference evidence="6 7" key="1">
    <citation type="submission" date="2024-05" db="EMBL/GenBank/DDBJ databases">
        <title>A high-quality chromosomal-level genome assembly of Topmouth culter (Culter alburnus).</title>
        <authorList>
            <person name="Zhao H."/>
        </authorList>
    </citation>
    <scope>NUCLEOTIDE SEQUENCE [LARGE SCALE GENOMIC DNA]</scope>
    <source>
        <strain evidence="6">CATC2023</strain>
        <tissue evidence="6">Muscle</tissue>
    </source>
</reference>
<sequence>MLLSIKTSNKMADKGNWALAITVCIAGFLVVRADIITDAPVGQLFVYELHREVFQSEFEPFHKVFHGHVYNDPMVFKCNKERFPDLPQWLRFTQRDLYENGFLYGTPLPQDKGRNIIEIFVINKRSYDTFRERLVINVGPAVKRMPYQAEFFIERREIEKVLPAAVQKEIQLDIQHLWGTERLDFVNITSALDRGGRVPLPLPGYFEGVYVKLGSDRPFSKCMLRLDTPEHQRECEAGGKLTGDCSTCTNPINCITWCKSVLFDLSKPVPPAPLPTVGSGVLAWGGEFSPPESPPERDFFPDYIVTVIVPFALALILCLILAYIMCCRREGVYVHFTDSLSSCTITTPSRITPTSCGEWLAVTGSPWIRLGSAYSRSSWRSRRWRSAERHYRE</sequence>
<evidence type="ECO:0000259" key="5">
    <source>
        <dbReference type="Pfam" id="PF20989"/>
    </source>
</evidence>
<dbReference type="PANTHER" id="PTHR10132:SF16">
    <property type="entry name" value="ALPHA-SARCOGLYCAN"/>
    <property type="match status" value="1"/>
</dbReference>
<keyword evidence="3" id="KW-0812">Transmembrane</keyword>
<organism evidence="6 7">
    <name type="scientific">Culter alburnus</name>
    <name type="common">Topmouth culter</name>
    <dbReference type="NCBI Taxonomy" id="194366"/>
    <lineage>
        <taxon>Eukaryota</taxon>
        <taxon>Metazoa</taxon>
        <taxon>Chordata</taxon>
        <taxon>Craniata</taxon>
        <taxon>Vertebrata</taxon>
        <taxon>Euteleostomi</taxon>
        <taxon>Actinopterygii</taxon>
        <taxon>Neopterygii</taxon>
        <taxon>Teleostei</taxon>
        <taxon>Ostariophysi</taxon>
        <taxon>Cypriniformes</taxon>
        <taxon>Xenocyprididae</taxon>
        <taxon>Xenocypridinae</taxon>
        <taxon>Culter</taxon>
    </lineage>
</organism>
<accession>A0AAW1ZUP4</accession>
<dbReference type="GO" id="GO:0005509">
    <property type="term" value="F:calcium ion binding"/>
    <property type="evidence" value="ECO:0007669"/>
    <property type="project" value="InterPro"/>
</dbReference>
<evidence type="ECO:0000259" key="4">
    <source>
        <dbReference type="Pfam" id="PF05510"/>
    </source>
</evidence>
<dbReference type="Pfam" id="PF20989">
    <property type="entry name" value="Sarcoglycan_2_C"/>
    <property type="match status" value="1"/>
</dbReference>
<proteinExistence type="predicted"/>
<feature type="domain" description="Sarcoglycan alpha/epsilon second" evidence="5">
    <location>
        <begin position="145"/>
        <end position="227"/>
    </location>
</feature>
<dbReference type="InterPro" id="IPR015919">
    <property type="entry name" value="Cadherin-like_sf"/>
</dbReference>
<evidence type="ECO:0000256" key="2">
    <source>
        <dbReference type="ARBA" id="ARBA00023136"/>
    </source>
</evidence>
<evidence type="ECO:0000313" key="6">
    <source>
        <dbReference type="EMBL" id="KAK9965057.1"/>
    </source>
</evidence>
<evidence type="ECO:0000313" key="7">
    <source>
        <dbReference type="Proteomes" id="UP001479290"/>
    </source>
</evidence>
<dbReference type="PANTHER" id="PTHR10132">
    <property type="entry name" value="ALPHA-/EPSILON-SARCOGLYCAN FAMILY MEMBER"/>
    <property type="match status" value="1"/>
</dbReference>
<protein>
    <recommendedName>
        <fullName evidence="8">Epsilon-sarcoglycan</fullName>
    </recommendedName>
</protein>
<dbReference type="Proteomes" id="UP001479290">
    <property type="component" value="Unassembled WGS sequence"/>
</dbReference>
<dbReference type="EMBL" id="JAWDJR010000012">
    <property type="protein sequence ID" value="KAK9965057.1"/>
    <property type="molecule type" value="Genomic_DNA"/>
</dbReference>
<evidence type="ECO:0008006" key="8">
    <source>
        <dbReference type="Google" id="ProtNLM"/>
    </source>
</evidence>
<dbReference type="Pfam" id="PF05510">
    <property type="entry name" value="Sarcoglycan_2"/>
    <property type="match status" value="1"/>
</dbReference>
<keyword evidence="2 3" id="KW-0472">Membrane</keyword>
<gene>
    <name evidence="6" type="ORF">ABG768_004171</name>
</gene>
<name>A0AAW1ZUP4_CULAL</name>
<keyword evidence="7" id="KW-1185">Reference proteome</keyword>
<evidence type="ECO:0000256" key="3">
    <source>
        <dbReference type="SAM" id="Phobius"/>
    </source>
</evidence>
<feature type="domain" description="Sarcoglycan alpha/epsilon N-terminal" evidence="4">
    <location>
        <begin position="38"/>
        <end position="137"/>
    </location>
</feature>
<feature type="transmembrane region" description="Helical" evidence="3">
    <location>
        <begin position="303"/>
        <end position="326"/>
    </location>
</feature>